<feature type="domain" description="Aminotransferase class I/classII large" evidence="5">
    <location>
        <begin position="44"/>
        <end position="264"/>
    </location>
</feature>
<evidence type="ECO:0000256" key="3">
    <source>
        <dbReference type="ARBA" id="ARBA00022679"/>
    </source>
</evidence>
<keyword evidence="3" id="KW-0808">Transferase</keyword>
<feature type="non-terminal residue" evidence="6">
    <location>
        <position position="270"/>
    </location>
</feature>
<name>A0A382JSJ9_9ZZZZ</name>
<organism evidence="6">
    <name type="scientific">marine metagenome</name>
    <dbReference type="NCBI Taxonomy" id="408172"/>
    <lineage>
        <taxon>unclassified sequences</taxon>
        <taxon>metagenomes</taxon>
        <taxon>ecological metagenomes</taxon>
    </lineage>
</organism>
<keyword evidence="4" id="KW-0663">Pyridoxal phosphate</keyword>
<comment type="cofactor">
    <cofactor evidence="1">
        <name>pyridoxal 5'-phosphate</name>
        <dbReference type="ChEBI" id="CHEBI:597326"/>
    </cofactor>
</comment>
<dbReference type="InterPro" id="IPR004839">
    <property type="entry name" value="Aminotransferase_I/II_large"/>
</dbReference>
<evidence type="ECO:0000259" key="5">
    <source>
        <dbReference type="Pfam" id="PF00155"/>
    </source>
</evidence>
<evidence type="ECO:0000313" key="6">
    <source>
        <dbReference type="EMBL" id="SVC14312.1"/>
    </source>
</evidence>
<dbReference type="Pfam" id="PF00155">
    <property type="entry name" value="Aminotran_1_2"/>
    <property type="match status" value="1"/>
</dbReference>
<dbReference type="InterPro" id="IPR015424">
    <property type="entry name" value="PyrdxlP-dep_Trfase"/>
</dbReference>
<dbReference type="EMBL" id="UINC01075786">
    <property type="protein sequence ID" value="SVC14312.1"/>
    <property type="molecule type" value="Genomic_DNA"/>
</dbReference>
<dbReference type="InterPro" id="IPR050859">
    <property type="entry name" value="Class-I_PLP-dep_aminotransf"/>
</dbReference>
<dbReference type="AlphaFoldDB" id="A0A382JSJ9"/>
<reference evidence="6" key="1">
    <citation type="submission" date="2018-05" db="EMBL/GenBank/DDBJ databases">
        <authorList>
            <person name="Lanie J.A."/>
            <person name="Ng W.-L."/>
            <person name="Kazmierczak K.M."/>
            <person name="Andrzejewski T.M."/>
            <person name="Davidsen T.M."/>
            <person name="Wayne K.J."/>
            <person name="Tettelin H."/>
            <person name="Glass J.I."/>
            <person name="Rusch D."/>
            <person name="Podicherti R."/>
            <person name="Tsui H.-C.T."/>
            <person name="Winkler M.E."/>
        </authorList>
    </citation>
    <scope>NUCLEOTIDE SEQUENCE</scope>
</reference>
<dbReference type="InterPro" id="IPR015421">
    <property type="entry name" value="PyrdxlP-dep_Trfase_major"/>
</dbReference>
<evidence type="ECO:0000256" key="1">
    <source>
        <dbReference type="ARBA" id="ARBA00001933"/>
    </source>
</evidence>
<dbReference type="GO" id="GO:0008483">
    <property type="term" value="F:transaminase activity"/>
    <property type="evidence" value="ECO:0007669"/>
    <property type="project" value="UniProtKB-KW"/>
</dbReference>
<dbReference type="CDD" id="cd00609">
    <property type="entry name" value="AAT_like"/>
    <property type="match status" value="1"/>
</dbReference>
<dbReference type="PANTHER" id="PTHR42790:SF19">
    <property type="entry name" value="KYNURENINE_ALPHA-AMINOADIPATE AMINOTRANSFERASE, MITOCHONDRIAL"/>
    <property type="match status" value="1"/>
</dbReference>
<evidence type="ECO:0000256" key="4">
    <source>
        <dbReference type="ARBA" id="ARBA00022898"/>
    </source>
</evidence>
<dbReference type="Gene3D" id="3.40.640.10">
    <property type="entry name" value="Type I PLP-dependent aspartate aminotransferase-like (Major domain)"/>
    <property type="match status" value="1"/>
</dbReference>
<dbReference type="SUPFAM" id="SSF53383">
    <property type="entry name" value="PLP-dependent transferases"/>
    <property type="match status" value="1"/>
</dbReference>
<proteinExistence type="predicted"/>
<dbReference type="GO" id="GO:1901605">
    <property type="term" value="P:alpha-amino acid metabolic process"/>
    <property type="evidence" value="ECO:0007669"/>
    <property type="project" value="TreeGrafter"/>
</dbReference>
<evidence type="ECO:0000256" key="2">
    <source>
        <dbReference type="ARBA" id="ARBA00022576"/>
    </source>
</evidence>
<dbReference type="PANTHER" id="PTHR42790">
    <property type="entry name" value="AMINOTRANSFERASE"/>
    <property type="match status" value="1"/>
</dbReference>
<keyword evidence="2" id="KW-0032">Aminotransferase</keyword>
<gene>
    <name evidence="6" type="ORF">METZ01_LOCUS267166</name>
</gene>
<dbReference type="GO" id="GO:0030170">
    <property type="term" value="F:pyridoxal phosphate binding"/>
    <property type="evidence" value="ECO:0007669"/>
    <property type="project" value="InterPro"/>
</dbReference>
<protein>
    <recommendedName>
        <fullName evidence="5">Aminotransferase class I/classII large domain-containing protein</fullName>
    </recommendedName>
</protein>
<accession>A0A382JSJ9</accession>
<sequence length="270" mass="29748">MVFDFQNILATNVLETTRVTPAKKGKYDFAVAYPDPVSLPHAEILECLREALAESGSELAVYPHPQGNTPLRQYVAEKIGRDRDIQVTEDDIILGNGSGQPIDMICAVLLNPGDVVITDSFVYGGTLNTLRRHFTDIRGVASDESGMDPEALDKEIENAIKSGHKPKFVYLIPTFQNPQGWTIPESRRKELLAVTQKYGVPILEDDCYADNRYDGDLPTSILNLDDTNSVMYVGSFSKTIAPGMSLGYMTAPQLILDRAMGVKSGRVSEF</sequence>